<dbReference type="InterPro" id="IPR016181">
    <property type="entry name" value="Acyl_CoA_acyltransferase"/>
</dbReference>
<proteinExistence type="predicted"/>
<keyword evidence="2" id="KW-0808">Transferase</keyword>
<dbReference type="InterPro" id="IPR000182">
    <property type="entry name" value="GNAT_dom"/>
</dbReference>
<feature type="domain" description="N-acetyltransferase" evidence="1">
    <location>
        <begin position="164"/>
        <end position="322"/>
    </location>
</feature>
<dbReference type="Gene3D" id="3.40.630.30">
    <property type="match status" value="1"/>
</dbReference>
<dbReference type="GO" id="GO:0016747">
    <property type="term" value="F:acyltransferase activity, transferring groups other than amino-acyl groups"/>
    <property type="evidence" value="ECO:0007669"/>
    <property type="project" value="InterPro"/>
</dbReference>
<dbReference type="PROSITE" id="PS51186">
    <property type="entry name" value="GNAT"/>
    <property type="match status" value="1"/>
</dbReference>
<accession>A0A6N7XXH8</accession>
<dbReference type="Proteomes" id="UP000469523">
    <property type="component" value="Unassembled WGS sequence"/>
</dbReference>
<reference evidence="2 3" key="1">
    <citation type="submission" date="2019-09" db="EMBL/GenBank/DDBJ databases">
        <title>In-depth cultivation of the pig gut microbiome towards novel bacterial diversity and tailored functional studies.</title>
        <authorList>
            <person name="Wylensek D."/>
            <person name="Hitch T.C.A."/>
            <person name="Clavel T."/>
        </authorList>
    </citation>
    <scope>NUCLEOTIDE SEQUENCE [LARGE SCALE GENOMIC DNA]</scope>
    <source>
        <strain evidence="2 3">WCA3-693-APC-4?</strain>
    </source>
</reference>
<evidence type="ECO:0000259" key="1">
    <source>
        <dbReference type="PROSITE" id="PS51186"/>
    </source>
</evidence>
<dbReference type="EMBL" id="VUNQ01000012">
    <property type="protein sequence ID" value="MSU01274.1"/>
    <property type="molecule type" value="Genomic_DNA"/>
</dbReference>
<dbReference type="AlphaFoldDB" id="A0A6N7XXH8"/>
<dbReference type="RefSeq" id="WP_154439687.1">
    <property type="nucleotide sequence ID" value="NZ_VUNQ01000012.1"/>
</dbReference>
<dbReference type="CDD" id="cd04301">
    <property type="entry name" value="NAT_SF"/>
    <property type="match status" value="1"/>
</dbReference>
<dbReference type="SUPFAM" id="SSF55729">
    <property type="entry name" value="Acyl-CoA N-acyltransferases (Nat)"/>
    <property type="match status" value="1"/>
</dbReference>
<protein>
    <submittedName>
        <fullName evidence="2">GNAT family N-acetyltransferase</fullName>
    </submittedName>
</protein>
<evidence type="ECO:0000313" key="2">
    <source>
        <dbReference type="EMBL" id="MSU01274.1"/>
    </source>
</evidence>
<dbReference type="Pfam" id="PF00583">
    <property type="entry name" value="Acetyltransf_1"/>
    <property type="match status" value="1"/>
</dbReference>
<evidence type="ECO:0000313" key="3">
    <source>
        <dbReference type="Proteomes" id="UP000469523"/>
    </source>
</evidence>
<keyword evidence="3" id="KW-1185">Reference proteome</keyword>
<gene>
    <name evidence="2" type="ORF">FYJ83_07320</name>
</gene>
<name>A0A6N7XXH8_9FIRM</name>
<comment type="caution">
    <text evidence="2">The sequence shown here is derived from an EMBL/GenBank/DDBJ whole genome shotgun (WGS) entry which is preliminary data.</text>
</comment>
<organism evidence="2 3">
    <name type="scientific">Tissierella pigra</name>
    <dbReference type="NCBI Taxonomy" id="2607614"/>
    <lineage>
        <taxon>Bacteria</taxon>
        <taxon>Bacillati</taxon>
        <taxon>Bacillota</taxon>
        <taxon>Tissierellia</taxon>
        <taxon>Tissierellales</taxon>
        <taxon>Tissierellaceae</taxon>
        <taxon>Tissierella</taxon>
    </lineage>
</organism>
<sequence length="322" mass="37170">MKFYNMEPKYVKEALELALEEYSNECTKCPQLMRVNFEKELEVLIQRLFKNKYGKVAVENGKVIGYLGFQEPRDGFHGNVKGVFSPLGGSAFAGENRNILASKLLQKVTESLVTDGICSFSLSRYAHDEEVGRSFIMNGFGIRCSDAIMKLNTRTKISEFNKDIRFQELVKGDKREISSLRKELIKHLASAPIFFPTSMAQDDNWFENHRTRVFAVKQENRVIGYMELDTEVETFVSESDNIYNICGAYVDEEYRSEGVAQQLLEYICEISEKEGKEYLGVDCETLNPTALRFWSKYFDSYTYGYTRRIDERVLGYNSIFSK</sequence>